<proteinExistence type="predicted"/>
<gene>
    <name evidence="2" type="ORF">HID58_088877</name>
</gene>
<protein>
    <submittedName>
        <fullName evidence="2">Uncharacterized protein</fullName>
    </submittedName>
</protein>
<keyword evidence="3" id="KW-1185">Reference proteome</keyword>
<dbReference type="EMBL" id="JAGKQM010000019">
    <property type="protein sequence ID" value="KAH0860616.1"/>
    <property type="molecule type" value="Genomic_DNA"/>
</dbReference>
<feature type="region of interest" description="Disordered" evidence="1">
    <location>
        <begin position="49"/>
        <end position="104"/>
    </location>
</feature>
<comment type="caution">
    <text evidence="2">The sequence shown here is derived from an EMBL/GenBank/DDBJ whole genome shotgun (WGS) entry which is preliminary data.</text>
</comment>
<dbReference type="Proteomes" id="UP000824890">
    <property type="component" value="Unassembled WGS sequence"/>
</dbReference>
<sequence>TKTLADFDLAVVHENFEDGGQAEHTPKSRHEVMYRLVNQQKPMEIAKESEAQHSIETSYESYGERATKTRQQIKSDSVKALPEIESDENKALPESEPNPKKGWFDFTNTKESKIQNVNNPKTLLEDENRVAI</sequence>
<feature type="non-terminal residue" evidence="2">
    <location>
        <position position="1"/>
    </location>
</feature>
<evidence type="ECO:0000313" key="3">
    <source>
        <dbReference type="Proteomes" id="UP000824890"/>
    </source>
</evidence>
<reference evidence="2 3" key="1">
    <citation type="submission" date="2021-05" db="EMBL/GenBank/DDBJ databases">
        <title>Genome Assembly of Synthetic Allotetraploid Brassica napus Reveals Homoeologous Exchanges between Subgenomes.</title>
        <authorList>
            <person name="Davis J.T."/>
        </authorList>
    </citation>
    <scope>NUCLEOTIDE SEQUENCE [LARGE SCALE GENOMIC DNA]</scope>
    <source>
        <strain evidence="3">cv. Da-Ae</strain>
        <tissue evidence="2">Seedling</tissue>
    </source>
</reference>
<accession>A0ABQ7XXK3</accession>
<organism evidence="2 3">
    <name type="scientific">Brassica napus</name>
    <name type="common">Rape</name>
    <dbReference type="NCBI Taxonomy" id="3708"/>
    <lineage>
        <taxon>Eukaryota</taxon>
        <taxon>Viridiplantae</taxon>
        <taxon>Streptophyta</taxon>
        <taxon>Embryophyta</taxon>
        <taxon>Tracheophyta</taxon>
        <taxon>Spermatophyta</taxon>
        <taxon>Magnoliopsida</taxon>
        <taxon>eudicotyledons</taxon>
        <taxon>Gunneridae</taxon>
        <taxon>Pentapetalae</taxon>
        <taxon>rosids</taxon>
        <taxon>malvids</taxon>
        <taxon>Brassicales</taxon>
        <taxon>Brassicaceae</taxon>
        <taxon>Brassiceae</taxon>
        <taxon>Brassica</taxon>
    </lineage>
</organism>
<feature type="compositionally biased region" description="Basic and acidic residues" evidence="1">
    <location>
        <begin position="87"/>
        <end position="104"/>
    </location>
</feature>
<evidence type="ECO:0000256" key="1">
    <source>
        <dbReference type="SAM" id="MobiDB-lite"/>
    </source>
</evidence>
<evidence type="ECO:0000313" key="2">
    <source>
        <dbReference type="EMBL" id="KAH0860616.1"/>
    </source>
</evidence>
<name>A0ABQ7XXK3_BRANA</name>